<evidence type="ECO:0000313" key="1">
    <source>
        <dbReference type="EMBL" id="BAP55949.1"/>
    </source>
</evidence>
<name>A0A090AFU1_9GAMM</name>
<organism evidence="1 2">
    <name type="scientific">Thioploca ingrica</name>
    <dbReference type="NCBI Taxonomy" id="40754"/>
    <lineage>
        <taxon>Bacteria</taxon>
        <taxon>Pseudomonadati</taxon>
        <taxon>Pseudomonadota</taxon>
        <taxon>Gammaproteobacteria</taxon>
        <taxon>Thiotrichales</taxon>
        <taxon>Thiotrichaceae</taxon>
        <taxon>Thioploca</taxon>
    </lineage>
</organism>
<dbReference type="Proteomes" id="UP000031623">
    <property type="component" value="Chromosome"/>
</dbReference>
<accession>A0A090AFU1</accession>
<dbReference type="HOGENOM" id="CLU_785112_0_0_6"/>
<gene>
    <name evidence="1" type="ORF">THII_1652</name>
</gene>
<sequence length="353" mass="40019">MKYCFVFVCQQGSLELKSMLLSASLKYYLRCDYECVAAIPQPATRWGTVSAETLVFMQSLGVRTVPITNPIHDNYPIGNKIACLAIDTSADRLIFLDSDILCGREFCPDTIPLNLSSTMNSASESVGERKGIFAAPFSAVPSRILFTREVKRWRQLYDLFNLPLPTWQVRCTGTDELMLPYFNAGVIVVQIGLGFAEVWEDCCRRIDAEETITNKYPWLDQLALPIAAARLNLTVNVLDERFNYQVHTTPLPKELPFFCHYHVPAWIRGEPKLNQLVSELANTYSGLKEKLLSSSGEWAQLLKLYTLTEKFSYLTKRQIKAVKNQLKRRFHLGTTCSQKNTNLLGHSSGINTR</sequence>
<dbReference type="EMBL" id="AP014633">
    <property type="protein sequence ID" value="BAP55949.1"/>
    <property type="molecule type" value="Genomic_DNA"/>
</dbReference>
<dbReference type="InterPro" id="IPR029044">
    <property type="entry name" value="Nucleotide-diphossugar_trans"/>
</dbReference>
<proteinExistence type="predicted"/>
<evidence type="ECO:0000313" key="2">
    <source>
        <dbReference type="Proteomes" id="UP000031623"/>
    </source>
</evidence>
<reference evidence="1 2" key="1">
    <citation type="journal article" date="2014" name="ISME J.">
        <title>Ecophysiology of Thioploca ingrica as revealed by the complete genome sequence supplemented with proteomic evidence.</title>
        <authorList>
            <person name="Kojima H."/>
            <person name="Ogura Y."/>
            <person name="Yamamoto N."/>
            <person name="Togashi T."/>
            <person name="Mori H."/>
            <person name="Watanabe T."/>
            <person name="Nemoto F."/>
            <person name="Kurokawa K."/>
            <person name="Hayashi T."/>
            <person name="Fukui M."/>
        </authorList>
    </citation>
    <scope>NUCLEOTIDE SEQUENCE [LARGE SCALE GENOMIC DNA]</scope>
</reference>
<dbReference type="SUPFAM" id="SSF53448">
    <property type="entry name" value="Nucleotide-diphospho-sugar transferases"/>
    <property type="match status" value="1"/>
</dbReference>
<keyword evidence="2" id="KW-1185">Reference proteome</keyword>
<keyword evidence="1" id="KW-0808">Transferase</keyword>
<protein>
    <submittedName>
        <fullName evidence="1">Sulfotransferase family protein</fullName>
    </submittedName>
</protein>
<dbReference type="AlphaFoldDB" id="A0A090AFU1"/>
<dbReference type="Gene3D" id="3.90.550.10">
    <property type="entry name" value="Spore Coat Polysaccharide Biosynthesis Protein SpsA, Chain A"/>
    <property type="match status" value="1"/>
</dbReference>
<dbReference type="KEGG" id="tig:THII_1652"/>
<dbReference type="STRING" id="40754.THII_1652"/>
<dbReference type="GO" id="GO:0016740">
    <property type="term" value="F:transferase activity"/>
    <property type="evidence" value="ECO:0007669"/>
    <property type="project" value="UniProtKB-KW"/>
</dbReference>